<dbReference type="InterPro" id="IPR015760">
    <property type="entry name" value="TIF_IF2"/>
</dbReference>
<dbReference type="InterPro" id="IPR036925">
    <property type="entry name" value="TIF_IF2_dom3_sf"/>
</dbReference>
<dbReference type="InterPro" id="IPR006847">
    <property type="entry name" value="IF2_N"/>
</dbReference>
<name>A0A9X7IP39_9MYCO</name>
<dbReference type="RefSeq" id="WP_105295006.1">
    <property type="nucleotide sequence ID" value="NZ_PUEV01000048.1"/>
</dbReference>
<dbReference type="NCBIfam" id="TIGR00231">
    <property type="entry name" value="small_GTP"/>
    <property type="match status" value="1"/>
</dbReference>
<dbReference type="PANTHER" id="PTHR43381:SF5">
    <property type="entry name" value="TR-TYPE G DOMAIN-CONTAINING PROTEIN"/>
    <property type="match status" value="1"/>
</dbReference>
<proteinExistence type="inferred from homology"/>
<dbReference type="AlphaFoldDB" id="A0A9X7IP39"/>
<evidence type="ECO:0000256" key="3">
    <source>
        <dbReference type="ARBA" id="ARBA00022540"/>
    </source>
</evidence>
<dbReference type="NCBIfam" id="TIGR00487">
    <property type="entry name" value="IF-2"/>
    <property type="match status" value="1"/>
</dbReference>
<evidence type="ECO:0000256" key="8">
    <source>
        <dbReference type="NCBIfam" id="TIGR00487"/>
    </source>
</evidence>
<comment type="caution">
    <text evidence="12">The sequence shown here is derived from an EMBL/GenBank/DDBJ whole genome shotgun (WGS) entry which is preliminary data.</text>
</comment>
<organism evidence="12 13">
    <name type="scientific">Mycolicibacter virginiensis</name>
    <dbReference type="NCBI Taxonomy" id="1795032"/>
    <lineage>
        <taxon>Bacteria</taxon>
        <taxon>Bacillati</taxon>
        <taxon>Actinomycetota</taxon>
        <taxon>Actinomycetes</taxon>
        <taxon>Mycobacteriales</taxon>
        <taxon>Mycobacteriaceae</taxon>
        <taxon>Mycolicibacter</taxon>
    </lineage>
</organism>
<evidence type="ECO:0000259" key="11">
    <source>
        <dbReference type="PROSITE" id="PS51722"/>
    </source>
</evidence>
<dbReference type="SUPFAM" id="SSF52540">
    <property type="entry name" value="P-loop containing nucleoside triphosphate hydrolases"/>
    <property type="match status" value="1"/>
</dbReference>
<gene>
    <name evidence="12" type="ORF">C5U48_09865</name>
</gene>
<dbReference type="InterPro" id="IPR000795">
    <property type="entry name" value="T_Tr_GTP-bd_dom"/>
</dbReference>
<dbReference type="InterPro" id="IPR000178">
    <property type="entry name" value="TF_IF2_bacterial-like"/>
</dbReference>
<evidence type="ECO:0000313" key="13">
    <source>
        <dbReference type="Proteomes" id="UP000237911"/>
    </source>
</evidence>
<dbReference type="Pfam" id="PF22042">
    <property type="entry name" value="EF-G_D2"/>
    <property type="match status" value="1"/>
</dbReference>
<accession>A0A9X7IP39</accession>
<evidence type="ECO:0000256" key="6">
    <source>
        <dbReference type="ARBA" id="ARBA00023134"/>
    </source>
</evidence>
<dbReference type="Pfam" id="PF00009">
    <property type="entry name" value="GTP_EFTU"/>
    <property type="match status" value="1"/>
</dbReference>
<dbReference type="Gene3D" id="3.40.50.300">
    <property type="entry name" value="P-loop containing nucleotide triphosphate hydrolases"/>
    <property type="match status" value="1"/>
</dbReference>
<dbReference type="Pfam" id="PF11987">
    <property type="entry name" value="IF-2"/>
    <property type="match status" value="1"/>
</dbReference>
<dbReference type="InterPro" id="IPR023115">
    <property type="entry name" value="TIF_IF2_dom3"/>
</dbReference>
<comment type="function">
    <text evidence="7 9">One of the essential components for the initiation of protein synthesis. Protects formylmethionyl-tRNA from spontaneous hydrolysis and promotes its binding to the 30S ribosomal subunits. Also involved in the hydrolysis of GTP during the formation of the 70S ribosomal complex.</text>
</comment>
<dbReference type="FunFam" id="2.40.30.10:FF:000007">
    <property type="entry name" value="Translation initiation factor IF-2"/>
    <property type="match status" value="1"/>
</dbReference>
<dbReference type="SUPFAM" id="SSF52156">
    <property type="entry name" value="Initiation factor IF2/eIF5b, domain 3"/>
    <property type="match status" value="1"/>
</dbReference>
<reference evidence="12 13" key="1">
    <citation type="submission" date="2018-02" db="EMBL/GenBank/DDBJ databases">
        <title>Draft genome sequence of Mycobacterium virginiense isolated from mud of a swine farm in Japan.</title>
        <authorList>
            <person name="Ohya K."/>
        </authorList>
    </citation>
    <scope>NUCLEOTIDE SEQUENCE [LARGE SCALE GENOMIC DNA]</scope>
    <source>
        <strain evidence="12 13">GF75</strain>
    </source>
</reference>
<dbReference type="InterPro" id="IPR044145">
    <property type="entry name" value="IF2_II"/>
</dbReference>
<keyword evidence="13" id="KW-1185">Reference proteome</keyword>
<sequence length="686" mass="72570">PGGGPGGNYRGGGAGGPGGGGPAGAGAGGFRGRPGGGGGGGRPGQRGGAAGAFGRPGGAPKRGRKSKRAKRAEYENMQAPVVGGVRLPHGNGETIRLARGASLSDFAEKIDANPAALVQALFNLGEMVTATQSVGDETLELLGSEMNFVVQVVSPEDEDRELLESFDLSYGEDSGDEEDLQSRPPVVTVMGHVDHGKTRLLDTIRKANVREGEAGGITQHIGAYQVSVDFDGSERLITFIDTPGHEAFTAMRARGAKATDIAILVVAADDGVMPQTVEAINHAQAADVPIVVAVNKIDKEGADPAKIRGQLTEYGLVAEDFGGDTMFVDISAKNGTNIAALEEAVLLTADAALDLRANPDMEAQGVAIEAHLDRGRGPVATVLIQRGTLRVGDSIVAGDAYGRVRRMVDEHGDDVEEALPSRPVQVIGFTSVPGAGDNLLVVDEDRIARQIADKRSARKRNALAARSRKRISLEDLDSALKETSQLNLILKGDNAGTVEALEEALMGIQIDDEVQLRVIDRGVGGITETNVNLASASDAIIIGFNVRAEGKATELANREGVEIRYYSVIYQAIEEIESALKGMLKPIYEEKELGRAEIRAMFRSSKVGNIAGCLVTSGLIRRNAKARLLRDNVVIAETVTISSLRREKDDVTEVRDGYECGLTLTYNDIKEGDIIQAYELVEKART</sequence>
<dbReference type="HAMAP" id="MF_00100_B">
    <property type="entry name" value="IF_2_B"/>
    <property type="match status" value="1"/>
</dbReference>
<evidence type="ECO:0000256" key="2">
    <source>
        <dbReference type="ARBA" id="ARBA00020675"/>
    </source>
</evidence>
<dbReference type="GO" id="GO:0005525">
    <property type="term" value="F:GTP binding"/>
    <property type="evidence" value="ECO:0007669"/>
    <property type="project" value="UniProtKB-KW"/>
</dbReference>
<evidence type="ECO:0000256" key="10">
    <source>
        <dbReference type="SAM" id="MobiDB-lite"/>
    </source>
</evidence>
<dbReference type="InterPro" id="IPR009000">
    <property type="entry name" value="Transl_B-barrel_sf"/>
</dbReference>
<keyword evidence="3 9" id="KW-0396">Initiation factor</keyword>
<dbReference type="EMBL" id="PUEV01000048">
    <property type="protein sequence ID" value="PQM52499.1"/>
    <property type="molecule type" value="Genomic_DNA"/>
</dbReference>
<dbReference type="Pfam" id="PF04760">
    <property type="entry name" value="IF2_N"/>
    <property type="match status" value="1"/>
</dbReference>
<keyword evidence="4" id="KW-0547">Nucleotide-binding</keyword>
<dbReference type="GO" id="GO:0005829">
    <property type="term" value="C:cytosol"/>
    <property type="evidence" value="ECO:0007669"/>
    <property type="project" value="TreeGrafter"/>
</dbReference>
<protein>
    <recommendedName>
        <fullName evidence="2 8">Translation initiation factor IF-2</fullName>
    </recommendedName>
</protein>
<keyword evidence="6" id="KW-0342">GTP-binding</keyword>
<dbReference type="CDD" id="cd03692">
    <property type="entry name" value="mtIF2_IVc"/>
    <property type="match status" value="1"/>
</dbReference>
<feature type="region of interest" description="Disordered" evidence="10">
    <location>
        <begin position="1"/>
        <end position="74"/>
    </location>
</feature>
<dbReference type="InterPro" id="IPR027417">
    <property type="entry name" value="P-loop_NTPase"/>
</dbReference>
<feature type="compositionally biased region" description="Basic residues" evidence="10">
    <location>
        <begin position="61"/>
        <end position="70"/>
    </location>
</feature>
<dbReference type="Gene3D" id="3.40.50.10050">
    <property type="entry name" value="Translation initiation factor IF- 2, domain 3"/>
    <property type="match status" value="1"/>
</dbReference>
<evidence type="ECO:0000256" key="7">
    <source>
        <dbReference type="ARBA" id="ARBA00025162"/>
    </source>
</evidence>
<evidence type="ECO:0000256" key="5">
    <source>
        <dbReference type="ARBA" id="ARBA00022917"/>
    </source>
</evidence>
<dbReference type="SUPFAM" id="SSF50447">
    <property type="entry name" value="Translation proteins"/>
    <property type="match status" value="2"/>
</dbReference>
<evidence type="ECO:0000256" key="1">
    <source>
        <dbReference type="ARBA" id="ARBA00007733"/>
    </source>
</evidence>
<evidence type="ECO:0000313" key="12">
    <source>
        <dbReference type="EMBL" id="PQM52499.1"/>
    </source>
</evidence>
<dbReference type="InterPro" id="IPR053905">
    <property type="entry name" value="EF-G-like_DII"/>
</dbReference>
<dbReference type="GO" id="GO:0003924">
    <property type="term" value="F:GTPase activity"/>
    <property type="evidence" value="ECO:0007669"/>
    <property type="project" value="InterPro"/>
</dbReference>
<evidence type="ECO:0000256" key="9">
    <source>
        <dbReference type="RuleBase" id="RU000644"/>
    </source>
</evidence>
<feature type="non-terminal residue" evidence="12">
    <location>
        <position position="1"/>
    </location>
</feature>
<dbReference type="InterPro" id="IPR005225">
    <property type="entry name" value="Small_GTP-bd"/>
</dbReference>
<feature type="compositionally biased region" description="Gly residues" evidence="10">
    <location>
        <begin position="1"/>
        <end position="57"/>
    </location>
</feature>
<dbReference type="FunFam" id="3.40.50.300:FF:000019">
    <property type="entry name" value="Translation initiation factor IF-2"/>
    <property type="match status" value="1"/>
</dbReference>
<dbReference type="PANTHER" id="PTHR43381">
    <property type="entry name" value="TRANSLATION INITIATION FACTOR IF-2-RELATED"/>
    <property type="match status" value="1"/>
</dbReference>
<dbReference type="FunFam" id="2.40.30.10:FF:000008">
    <property type="entry name" value="Translation initiation factor IF-2"/>
    <property type="match status" value="1"/>
</dbReference>
<dbReference type="PROSITE" id="PS51722">
    <property type="entry name" value="G_TR_2"/>
    <property type="match status" value="1"/>
</dbReference>
<dbReference type="PRINTS" id="PR00315">
    <property type="entry name" value="ELONGATNFCT"/>
</dbReference>
<evidence type="ECO:0000256" key="4">
    <source>
        <dbReference type="ARBA" id="ARBA00022741"/>
    </source>
</evidence>
<feature type="domain" description="Tr-type G" evidence="11">
    <location>
        <begin position="182"/>
        <end position="353"/>
    </location>
</feature>
<dbReference type="FunFam" id="3.40.50.10050:FF:000001">
    <property type="entry name" value="Translation initiation factor IF-2"/>
    <property type="match status" value="1"/>
</dbReference>
<dbReference type="CDD" id="cd01887">
    <property type="entry name" value="IF2_eIF5B"/>
    <property type="match status" value="1"/>
</dbReference>
<dbReference type="Gene3D" id="2.40.30.10">
    <property type="entry name" value="Translation factors"/>
    <property type="match status" value="2"/>
</dbReference>
<dbReference type="GO" id="GO:0003743">
    <property type="term" value="F:translation initiation factor activity"/>
    <property type="evidence" value="ECO:0007669"/>
    <property type="project" value="UniProtKB-UniRule"/>
</dbReference>
<dbReference type="CDD" id="cd03702">
    <property type="entry name" value="IF2_mtIF2_II"/>
    <property type="match status" value="1"/>
</dbReference>
<dbReference type="Proteomes" id="UP000237911">
    <property type="component" value="Unassembled WGS sequence"/>
</dbReference>
<comment type="similarity">
    <text evidence="1 9">Belongs to the TRAFAC class translation factor GTPase superfamily. Classic translation factor GTPase family. IF-2 subfamily.</text>
</comment>
<keyword evidence="5 9" id="KW-0648">Protein biosynthesis</keyword>